<feature type="region of interest" description="Disordered" evidence="1">
    <location>
        <begin position="100"/>
        <end position="159"/>
    </location>
</feature>
<dbReference type="Gene3D" id="1.10.246.120">
    <property type="match status" value="1"/>
</dbReference>
<accession>A0A7R9YBU0</accession>
<organism evidence="3">
    <name type="scientific">Pinguiococcus pyrenoidosus</name>
    <dbReference type="NCBI Taxonomy" id="172671"/>
    <lineage>
        <taxon>Eukaryota</taxon>
        <taxon>Sar</taxon>
        <taxon>Stramenopiles</taxon>
        <taxon>Ochrophyta</taxon>
        <taxon>Pinguiophyceae</taxon>
        <taxon>Pinguiochrysidales</taxon>
        <taxon>Pinguiochrysidaceae</taxon>
        <taxon>Pinguiococcus</taxon>
    </lineage>
</organism>
<proteinExistence type="predicted"/>
<dbReference type="SUPFAM" id="SSF109993">
    <property type="entry name" value="VPS9 domain"/>
    <property type="match status" value="1"/>
</dbReference>
<dbReference type="InterPro" id="IPR045046">
    <property type="entry name" value="Vps9-like"/>
</dbReference>
<dbReference type="Gene3D" id="1.20.1050.80">
    <property type="entry name" value="VPS9 domain"/>
    <property type="match status" value="1"/>
</dbReference>
<dbReference type="EMBL" id="HBEA01008727">
    <property type="protein sequence ID" value="CAD8257225.1"/>
    <property type="molecule type" value="Transcribed_RNA"/>
</dbReference>
<dbReference type="GO" id="GO:0031267">
    <property type="term" value="F:small GTPase binding"/>
    <property type="evidence" value="ECO:0007669"/>
    <property type="project" value="TreeGrafter"/>
</dbReference>
<dbReference type="GO" id="GO:0005829">
    <property type="term" value="C:cytosol"/>
    <property type="evidence" value="ECO:0007669"/>
    <property type="project" value="TreeGrafter"/>
</dbReference>
<dbReference type="InterPro" id="IPR003123">
    <property type="entry name" value="VPS9"/>
</dbReference>
<dbReference type="SMART" id="SM00167">
    <property type="entry name" value="VPS9"/>
    <property type="match status" value="1"/>
</dbReference>
<evidence type="ECO:0000313" key="3">
    <source>
        <dbReference type="EMBL" id="CAD8257225.1"/>
    </source>
</evidence>
<dbReference type="Pfam" id="PF02204">
    <property type="entry name" value="VPS9"/>
    <property type="match status" value="1"/>
</dbReference>
<dbReference type="PANTHER" id="PTHR23101:SF25">
    <property type="entry name" value="GTPASE-ACTIVATING PROTEIN AND VPS9 DOMAIN-CONTAINING PROTEIN 1"/>
    <property type="match status" value="1"/>
</dbReference>
<feature type="compositionally biased region" description="Polar residues" evidence="1">
    <location>
        <begin position="150"/>
        <end position="159"/>
    </location>
</feature>
<reference evidence="3" key="1">
    <citation type="submission" date="2021-01" db="EMBL/GenBank/DDBJ databases">
        <authorList>
            <person name="Corre E."/>
            <person name="Pelletier E."/>
            <person name="Niang G."/>
            <person name="Scheremetjew M."/>
            <person name="Finn R."/>
            <person name="Kale V."/>
            <person name="Holt S."/>
            <person name="Cochrane G."/>
            <person name="Meng A."/>
            <person name="Brown T."/>
            <person name="Cohen L."/>
        </authorList>
    </citation>
    <scope>NUCLEOTIDE SEQUENCE</scope>
    <source>
        <strain evidence="3">CCMP2078</strain>
    </source>
</reference>
<dbReference type="AlphaFoldDB" id="A0A7R9YBU0"/>
<gene>
    <name evidence="3" type="ORF">PPYR1160_LOCUS6717</name>
</gene>
<name>A0A7R9YBU0_9STRA</name>
<dbReference type="InterPro" id="IPR037191">
    <property type="entry name" value="VPS9_dom_sf"/>
</dbReference>
<dbReference type="PROSITE" id="PS51205">
    <property type="entry name" value="VPS9"/>
    <property type="match status" value="1"/>
</dbReference>
<evidence type="ECO:0000259" key="2">
    <source>
        <dbReference type="PROSITE" id="PS51205"/>
    </source>
</evidence>
<sequence>MGFSATDVQAAMRDLQAFQDESESSGAFAVPSGGVDGFLERVMEREPVADVFGSDVGEGSGGDILEELLNPTVNSRHNPLALPNDGMLGSSAFLRAQRKPRGGWLASPSRATDRSKLFGERSGQSVGSDSRERKLFSAGELQAGGAVPEESQSAASSRTALSDVNGMSYEEFIVRLLQPASSDLLDYVRNLINSILHAHAENDPSCEELRGTLTNFYGVMITSMASHRAWGSANPPVDEDGLLSARNWLEKFVMSKIGHICFAAAQETAQDDALLRKMEQLRLLTPEDLHVPEYVQNELSLELAAAELRKINGVVTPGEKIACVVQCATMIFSVLNLARKRGDTTSRPGADDFLPVFIYVVLQARVPKLQSNCAYIEAFHNPVNLMSKAGYCFVNLCSASAFIMDLDCTSIGMDPKAFDEKIAEAAAL</sequence>
<dbReference type="GO" id="GO:0016192">
    <property type="term" value="P:vesicle-mediated transport"/>
    <property type="evidence" value="ECO:0007669"/>
    <property type="project" value="InterPro"/>
</dbReference>
<feature type="domain" description="VPS9" evidence="2">
    <location>
        <begin position="268"/>
        <end position="412"/>
    </location>
</feature>
<dbReference type="GO" id="GO:0030139">
    <property type="term" value="C:endocytic vesicle"/>
    <property type="evidence" value="ECO:0007669"/>
    <property type="project" value="TreeGrafter"/>
</dbReference>
<protein>
    <recommendedName>
        <fullName evidence="2">VPS9 domain-containing protein</fullName>
    </recommendedName>
</protein>
<dbReference type="GO" id="GO:0005085">
    <property type="term" value="F:guanyl-nucleotide exchange factor activity"/>
    <property type="evidence" value="ECO:0007669"/>
    <property type="project" value="InterPro"/>
</dbReference>
<dbReference type="PANTHER" id="PTHR23101">
    <property type="entry name" value="RAB GDP/GTP EXCHANGE FACTOR"/>
    <property type="match status" value="1"/>
</dbReference>
<evidence type="ECO:0000256" key="1">
    <source>
        <dbReference type="SAM" id="MobiDB-lite"/>
    </source>
</evidence>